<evidence type="ECO:0000256" key="6">
    <source>
        <dbReference type="ARBA" id="ARBA00022573"/>
    </source>
</evidence>
<organism evidence="12 13">
    <name type="scientific">Peribacillus faecalis</name>
    <dbReference type="NCBI Taxonomy" id="2772559"/>
    <lineage>
        <taxon>Bacteria</taxon>
        <taxon>Bacillati</taxon>
        <taxon>Bacillota</taxon>
        <taxon>Bacilli</taxon>
        <taxon>Bacillales</taxon>
        <taxon>Bacillaceae</taxon>
        <taxon>Peribacillus</taxon>
    </lineage>
</organism>
<dbReference type="InterPro" id="IPR036087">
    <property type="entry name" value="Nict_dMeBzImd_PRibTrfase_sf"/>
</dbReference>
<dbReference type="NCBIfam" id="TIGR03160">
    <property type="entry name" value="cobT_DBIPRT"/>
    <property type="match status" value="1"/>
</dbReference>
<dbReference type="InterPro" id="IPR023195">
    <property type="entry name" value="Nict_dMeBzImd_PRibTrfase_N"/>
</dbReference>
<comment type="similarity">
    <text evidence="3 11">Belongs to the CobT family.</text>
</comment>
<comment type="caution">
    <text evidence="12">The sequence shown here is derived from an EMBL/GenBank/DDBJ whole genome shotgun (WGS) entry which is preliminary data.</text>
</comment>
<evidence type="ECO:0000256" key="7">
    <source>
        <dbReference type="ARBA" id="ARBA00022676"/>
    </source>
</evidence>
<keyword evidence="6 11" id="KW-0169">Cobalamin biosynthesis</keyword>
<evidence type="ECO:0000256" key="2">
    <source>
        <dbReference type="ARBA" id="ARBA00005049"/>
    </source>
</evidence>
<evidence type="ECO:0000256" key="4">
    <source>
        <dbReference type="ARBA" id="ARBA00011991"/>
    </source>
</evidence>
<comment type="pathway">
    <text evidence="2 11">Nucleoside biosynthesis; alpha-ribazole biosynthesis; alpha-ribazole from 5,6-dimethylbenzimidazole: step 1/2.</text>
</comment>
<dbReference type="InterPro" id="IPR003200">
    <property type="entry name" value="Nict_dMeBzImd_PRibTrfase"/>
</dbReference>
<comment type="catalytic activity">
    <reaction evidence="10 11">
        <text>5,6-dimethylbenzimidazole + nicotinate beta-D-ribonucleotide = alpha-ribazole 5'-phosphate + nicotinate + H(+)</text>
        <dbReference type="Rhea" id="RHEA:11196"/>
        <dbReference type="ChEBI" id="CHEBI:15378"/>
        <dbReference type="ChEBI" id="CHEBI:15890"/>
        <dbReference type="ChEBI" id="CHEBI:32544"/>
        <dbReference type="ChEBI" id="CHEBI:57502"/>
        <dbReference type="ChEBI" id="CHEBI:57918"/>
        <dbReference type="EC" id="2.4.2.21"/>
    </reaction>
</comment>
<comment type="function">
    <text evidence="1 11">Catalyzes the synthesis of alpha-ribazole-5'-phosphate from nicotinate mononucleotide (NAMN) and 5,6-dimethylbenzimidazole (DMB).</text>
</comment>
<reference evidence="12" key="1">
    <citation type="submission" date="2020-09" db="EMBL/GenBank/DDBJ databases">
        <title>Bacillus faecalis sp. nov., a moderately halophilic bacterium isolated from cow faeces.</title>
        <authorList>
            <person name="Jiang L."/>
            <person name="Lee J."/>
        </authorList>
    </citation>
    <scope>NUCLEOTIDE SEQUENCE</scope>
    <source>
        <strain evidence="12">AGMB 02131</strain>
    </source>
</reference>
<name>A0A927CWJ2_9BACI</name>
<dbReference type="InterPro" id="IPR017846">
    <property type="entry name" value="Nict_dMeBzImd_PRibTrfase_bact"/>
</dbReference>
<keyword evidence="13" id="KW-1185">Reference proteome</keyword>
<protein>
    <recommendedName>
        <fullName evidence="5 11">Nicotinate-nucleotide--dimethylbenzimidazole phosphoribosyltransferase</fullName>
        <shortName evidence="11">NN:DBI PRT</shortName>
        <ecNumber evidence="4 11">2.4.2.21</ecNumber>
    </recommendedName>
    <alternativeName>
        <fullName evidence="9 11">N(1)-alpha-phosphoribosyltransferase</fullName>
    </alternativeName>
</protein>
<dbReference type="Pfam" id="PF02277">
    <property type="entry name" value="DBI_PRT"/>
    <property type="match status" value="1"/>
</dbReference>
<evidence type="ECO:0000256" key="1">
    <source>
        <dbReference type="ARBA" id="ARBA00002197"/>
    </source>
</evidence>
<dbReference type="Proteomes" id="UP000602076">
    <property type="component" value="Unassembled WGS sequence"/>
</dbReference>
<evidence type="ECO:0000256" key="9">
    <source>
        <dbReference type="ARBA" id="ARBA00030686"/>
    </source>
</evidence>
<dbReference type="SUPFAM" id="SSF52733">
    <property type="entry name" value="Nicotinate mononucleotide:5,6-dimethylbenzimidazole phosphoribosyltransferase (CobT)"/>
    <property type="match status" value="1"/>
</dbReference>
<evidence type="ECO:0000256" key="5">
    <source>
        <dbReference type="ARBA" id="ARBA00015486"/>
    </source>
</evidence>
<dbReference type="PANTHER" id="PTHR43463:SF1">
    <property type="entry name" value="NICOTINATE-NUCLEOTIDE--DIMETHYLBENZIMIDAZOLE PHOSPHORIBOSYLTRANSFERASE"/>
    <property type="match status" value="1"/>
</dbReference>
<gene>
    <name evidence="11 12" type="primary">cobT</name>
    <name evidence="12" type="ORF">IEO70_02770</name>
</gene>
<evidence type="ECO:0000256" key="11">
    <source>
        <dbReference type="HAMAP-Rule" id="MF_00230"/>
    </source>
</evidence>
<dbReference type="NCBIfam" id="NF000996">
    <property type="entry name" value="PRK00105.1"/>
    <property type="match status" value="1"/>
</dbReference>
<evidence type="ECO:0000256" key="10">
    <source>
        <dbReference type="ARBA" id="ARBA00047340"/>
    </source>
</evidence>
<evidence type="ECO:0000313" key="12">
    <source>
        <dbReference type="EMBL" id="MBD3107275.1"/>
    </source>
</evidence>
<dbReference type="HAMAP" id="MF_00230">
    <property type="entry name" value="CobT"/>
    <property type="match status" value="1"/>
</dbReference>
<evidence type="ECO:0000313" key="13">
    <source>
        <dbReference type="Proteomes" id="UP000602076"/>
    </source>
</evidence>
<dbReference type="RefSeq" id="WP_190996810.1">
    <property type="nucleotide sequence ID" value="NZ_JACXSI010000004.1"/>
</dbReference>
<dbReference type="PANTHER" id="PTHR43463">
    <property type="entry name" value="NICOTINATE-NUCLEOTIDE--DIMETHYLBENZIMIDAZOLE PHOSPHORIBOSYLTRANSFERASE"/>
    <property type="match status" value="1"/>
</dbReference>
<evidence type="ECO:0000256" key="3">
    <source>
        <dbReference type="ARBA" id="ARBA00007110"/>
    </source>
</evidence>
<dbReference type="AlphaFoldDB" id="A0A927CWJ2"/>
<dbReference type="GO" id="GO:0008939">
    <property type="term" value="F:nicotinate-nucleotide-dimethylbenzimidazole phosphoribosyltransferase activity"/>
    <property type="evidence" value="ECO:0007669"/>
    <property type="project" value="UniProtKB-UniRule"/>
</dbReference>
<evidence type="ECO:0000256" key="8">
    <source>
        <dbReference type="ARBA" id="ARBA00022679"/>
    </source>
</evidence>
<feature type="active site" description="Proton acceptor" evidence="11">
    <location>
        <position position="318"/>
    </location>
</feature>
<keyword evidence="7 11" id="KW-0328">Glycosyltransferase</keyword>
<dbReference type="EC" id="2.4.2.21" evidence="4 11"/>
<keyword evidence="8 11" id="KW-0808">Transferase</keyword>
<dbReference type="CDD" id="cd02439">
    <property type="entry name" value="DMB-PRT_CobT"/>
    <property type="match status" value="1"/>
</dbReference>
<dbReference type="GO" id="GO:0009236">
    <property type="term" value="P:cobalamin biosynthetic process"/>
    <property type="evidence" value="ECO:0007669"/>
    <property type="project" value="UniProtKB-UniRule"/>
</dbReference>
<dbReference type="EMBL" id="JACXSI010000004">
    <property type="protein sequence ID" value="MBD3107275.1"/>
    <property type="molecule type" value="Genomic_DNA"/>
</dbReference>
<proteinExistence type="inferred from homology"/>
<sequence>MNINYEQVIKNITPVNKEVGQAAMAHINNLTKPLGSLGELENVAVSVAEITGEEFPVVSPPGVIVFAADHGVAEQGVSAYPQEVTAQMAINVLHNGAGINVFTNAINGLIRVVDVGIKTDLSEEGLIVNKIAYGTKNFAKEVAMTRSEAIASIEVGMRAAKEIIDSGAKLLIVGELGIANTTASSAVVAAITKSEVRSLVGKGTGVDSKALEHKINVVEEALQLHKPNSEDGLDVLQKVGGFEIGAMAGAMLYAASRKIPILLDGFICTASALIASKLSPNVAEYMIGGHQSVEPGHRAALAELGKKPLIELQLRLGEGTGAALAYPIVESATKMMREMATFESANISK</sequence>
<accession>A0A927CWJ2</accession>
<dbReference type="Gene3D" id="1.10.1610.10">
    <property type="match status" value="1"/>
</dbReference>
<dbReference type="FunFam" id="3.40.50.10210:FF:000001">
    <property type="entry name" value="Nicotinate-nucleotide--dimethylbenzimidazole phosphoribosyltransferase"/>
    <property type="match status" value="1"/>
</dbReference>
<dbReference type="Gene3D" id="3.40.50.10210">
    <property type="match status" value="1"/>
</dbReference>